<evidence type="ECO:0000259" key="2">
    <source>
        <dbReference type="Pfam" id="PF04424"/>
    </source>
</evidence>
<feature type="compositionally biased region" description="Low complexity" evidence="1">
    <location>
        <begin position="259"/>
        <end position="274"/>
    </location>
</feature>
<dbReference type="GO" id="GO:0071108">
    <property type="term" value="P:protein K48-linked deubiquitination"/>
    <property type="evidence" value="ECO:0007669"/>
    <property type="project" value="TreeGrafter"/>
</dbReference>
<feature type="domain" description="MINDY deubiquitinase" evidence="2">
    <location>
        <begin position="19"/>
        <end position="565"/>
    </location>
</feature>
<feature type="region of interest" description="Disordered" evidence="1">
    <location>
        <begin position="617"/>
        <end position="679"/>
    </location>
</feature>
<organism evidence="3 4">
    <name type="scientific">Chlorella ohadii</name>
    <dbReference type="NCBI Taxonomy" id="2649997"/>
    <lineage>
        <taxon>Eukaryota</taxon>
        <taxon>Viridiplantae</taxon>
        <taxon>Chlorophyta</taxon>
        <taxon>core chlorophytes</taxon>
        <taxon>Trebouxiophyceae</taxon>
        <taxon>Chlorellales</taxon>
        <taxon>Chlorellaceae</taxon>
        <taxon>Chlorella clade</taxon>
        <taxon>Chlorella</taxon>
    </lineage>
</organism>
<proteinExistence type="predicted"/>
<gene>
    <name evidence="3" type="ORF">COHA_004773</name>
</gene>
<reference evidence="3" key="1">
    <citation type="submission" date="2020-11" db="EMBL/GenBank/DDBJ databases">
        <title>Chlorella ohadii genome sequencing and assembly.</title>
        <authorList>
            <person name="Murik O."/>
            <person name="Treves H."/>
            <person name="Kedem I."/>
            <person name="Shotland Y."/>
            <person name="Kaplan A."/>
        </authorList>
    </citation>
    <scope>NUCLEOTIDE SEQUENCE</scope>
    <source>
        <strain evidence="3">1</strain>
    </source>
</reference>
<feature type="region of interest" description="Disordered" evidence="1">
    <location>
        <begin position="186"/>
        <end position="234"/>
    </location>
</feature>
<accession>A0AAD5DSE9</accession>
<dbReference type="PANTHER" id="PTHR18063">
    <property type="entry name" value="NF-E2 INDUCIBLE PROTEIN"/>
    <property type="match status" value="1"/>
</dbReference>
<dbReference type="PANTHER" id="PTHR18063:SF6">
    <property type="entry name" value="UBIQUITIN CARBOXYL-TERMINAL HYDROLASE"/>
    <property type="match status" value="1"/>
</dbReference>
<dbReference type="Pfam" id="PF04424">
    <property type="entry name" value="MINDY_DUB"/>
    <property type="match status" value="1"/>
</dbReference>
<dbReference type="GO" id="GO:0016807">
    <property type="term" value="F:cysteine-type carboxypeptidase activity"/>
    <property type="evidence" value="ECO:0007669"/>
    <property type="project" value="TreeGrafter"/>
</dbReference>
<dbReference type="InterPro" id="IPR007518">
    <property type="entry name" value="MINDY"/>
</dbReference>
<comment type="caution">
    <text evidence="3">The sequence shown here is derived from an EMBL/GenBank/DDBJ whole genome shotgun (WGS) entry which is preliminary data.</text>
</comment>
<feature type="compositionally biased region" description="Low complexity" evidence="1">
    <location>
        <begin position="639"/>
        <end position="650"/>
    </location>
</feature>
<dbReference type="GO" id="GO:0005829">
    <property type="term" value="C:cytosol"/>
    <property type="evidence" value="ECO:0007669"/>
    <property type="project" value="TreeGrafter"/>
</dbReference>
<dbReference type="EMBL" id="JADXDR010000062">
    <property type="protein sequence ID" value="KAI7841603.1"/>
    <property type="molecule type" value="Genomic_DNA"/>
</dbReference>
<keyword evidence="4" id="KW-1185">Reference proteome</keyword>
<name>A0AAD5DSE9_9CHLO</name>
<feature type="compositionally biased region" description="Low complexity" evidence="1">
    <location>
        <begin position="205"/>
        <end position="226"/>
    </location>
</feature>
<dbReference type="GO" id="GO:0071944">
    <property type="term" value="C:cell periphery"/>
    <property type="evidence" value="ECO:0007669"/>
    <property type="project" value="TreeGrafter"/>
</dbReference>
<evidence type="ECO:0000256" key="1">
    <source>
        <dbReference type="SAM" id="MobiDB-lite"/>
    </source>
</evidence>
<dbReference type="AlphaFoldDB" id="A0AAD5DSE9"/>
<feature type="region of interest" description="Disordered" evidence="1">
    <location>
        <begin position="406"/>
        <end position="447"/>
    </location>
</feature>
<feature type="region of interest" description="Disordered" evidence="1">
    <location>
        <begin position="315"/>
        <end position="349"/>
    </location>
</feature>
<protein>
    <recommendedName>
        <fullName evidence="2">MINDY deubiquitinase domain-containing protein</fullName>
    </recommendedName>
</protein>
<evidence type="ECO:0000313" key="3">
    <source>
        <dbReference type="EMBL" id="KAI7841603.1"/>
    </source>
</evidence>
<dbReference type="GO" id="GO:1990380">
    <property type="term" value="F:K48-linked deubiquitinase activity"/>
    <property type="evidence" value="ECO:0007669"/>
    <property type="project" value="InterPro"/>
</dbReference>
<sequence length="679" mass="70701">MATEAAAAAAAAGAAAETAHRVKTCDFKGRRVPILLQDVNGPCPLLAIANVLLLRNQIQLPAGVGEVSQARLVEMVAGYLLDANNLDGGRGAALSEEQRASLAHNLSDAIALLPKLTTGIDVNVRFHDIAGFEYTPETSVFDLLDIPLVHGWLVDPQDAPTAAAVGHKSYNELVVQLVNALGREATPRQLTPSGSLRGGQLSPRAAAAVAAAQQAQQQQAQQTQQAPGQSPGQLSAEQLSAALRHTLHVSLPAHRDVESASSGPASAKSAGGAAVGDSSRAASVASMPTSASMQSFVNRMLTDLVTDAFTSQAVTPSFTSHGTGALPDVSASEAVRSSNNAEDGDGDEATSALRAALPAGGSATEPLLLTMVPGEQVQLSLVVDDTAGAERPVTVRLAVRAVQLPPSPFDSPSTSQRGLAVDPGHLPATPHPSAASMQPDDAAAGSGTVALGTAGAAAAGGVPSGGASNATSPGEAAVREALLVQQFLDSHSSQLTYHGLVALQEGLGPNKLAVFFRNNHFSTLFKHEGQLYILVTDEGFLYEPDVVWEHLMDVSNDTQLVDGQFRPFVPHASHEQARERQAAALDSQWAAAAATGEHTHDSDLALAMQLQAEEEERVRQEEQRRAAAAARQQEEQRRQAAQQQAARQQQTLPSQRRPTGSPGGGKKKKKESDSSCSIM</sequence>
<dbReference type="InterPro" id="IPR033979">
    <property type="entry name" value="MINDY_domain"/>
</dbReference>
<dbReference type="GO" id="GO:0004843">
    <property type="term" value="F:cysteine-type deubiquitinase activity"/>
    <property type="evidence" value="ECO:0007669"/>
    <property type="project" value="InterPro"/>
</dbReference>
<feature type="region of interest" description="Disordered" evidence="1">
    <location>
        <begin position="255"/>
        <end position="274"/>
    </location>
</feature>
<evidence type="ECO:0000313" key="4">
    <source>
        <dbReference type="Proteomes" id="UP001205105"/>
    </source>
</evidence>
<dbReference type="Proteomes" id="UP001205105">
    <property type="component" value="Unassembled WGS sequence"/>
</dbReference>